<organism evidence="1 2">
    <name type="scientific">Xanthomonas campestris pv. translucens</name>
    <dbReference type="NCBI Taxonomy" id="343"/>
    <lineage>
        <taxon>Bacteria</taxon>
        <taxon>Pseudomonadati</taxon>
        <taxon>Pseudomonadota</taxon>
        <taxon>Gammaproteobacteria</taxon>
        <taxon>Lysobacterales</taxon>
        <taxon>Lysobacteraceae</taxon>
        <taxon>Xanthomonas</taxon>
        <taxon>Xanthomonas translucens group</taxon>
    </lineage>
</organism>
<dbReference type="AlphaFoldDB" id="A0A109HJI0"/>
<evidence type="ECO:0000313" key="1">
    <source>
        <dbReference type="EMBL" id="KWV13317.1"/>
    </source>
</evidence>
<proteinExistence type="predicted"/>
<gene>
    <name evidence="1" type="ORF">ATB53_15955</name>
</gene>
<dbReference type="Proteomes" id="UP000055854">
    <property type="component" value="Unassembled WGS sequence"/>
</dbReference>
<name>A0A109HJI0_XANCT</name>
<comment type="caution">
    <text evidence="1">The sequence shown here is derived from an EMBL/GenBank/DDBJ whole genome shotgun (WGS) entry which is preliminary data.</text>
</comment>
<reference evidence="1 2" key="1">
    <citation type="submission" date="2015-11" db="EMBL/GenBank/DDBJ databases">
        <title>Long Read and Single Molecule DNA Sequencing Simplifies Genome Assembly and TAL Effector Gene Analysis of Xanthomonas translucens.</title>
        <authorList>
            <person name="Peng Z."/>
            <person name="Hu Y."/>
            <person name="Xie J."/>
            <person name="Potnis N."/>
            <person name="Akhunova A."/>
            <person name="Jones J."/>
            <person name="Liu Z."/>
            <person name="White F."/>
            <person name="Liu S."/>
        </authorList>
    </citation>
    <scope>NUCLEOTIDE SEQUENCE [LARGE SCALE GENOMIC DNA]</scope>
    <source>
        <strain evidence="1 2">B1</strain>
    </source>
</reference>
<dbReference type="EMBL" id="LNTA01000152">
    <property type="protein sequence ID" value="KWV13317.1"/>
    <property type="molecule type" value="Genomic_DNA"/>
</dbReference>
<accession>A0A109HJI0</accession>
<sequence>MNTRSFGASVFARRVVEMETGEGLLPVVEHAQQAAGGDIGGDHRFKALRQAQPGQRRGMGQAAVVEHQGAAHLHLEIAAVAAELPGHAPAIAQAMHDAVVVDQVGRRARRRMPPEIVRCGADHLALQRPQRHRDHVAGQAFAQPDAGIEALGHHVHQRRVHAQFHFDLRIAGQERR</sequence>
<protein>
    <submittedName>
        <fullName evidence="1">Uncharacterized protein</fullName>
    </submittedName>
</protein>
<evidence type="ECO:0000313" key="2">
    <source>
        <dbReference type="Proteomes" id="UP000055854"/>
    </source>
</evidence>